<evidence type="ECO:0000259" key="3">
    <source>
        <dbReference type="Pfam" id="PF13439"/>
    </source>
</evidence>
<name>A0A7C3V8I7_9BACT</name>
<accession>A0A7C3V8I7</accession>
<dbReference type="Pfam" id="PF13439">
    <property type="entry name" value="Glyco_transf_4"/>
    <property type="match status" value="1"/>
</dbReference>
<dbReference type="GO" id="GO:0016757">
    <property type="term" value="F:glycosyltransferase activity"/>
    <property type="evidence" value="ECO:0007669"/>
    <property type="project" value="InterPro"/>
</dbReference>
<feature type="domain" description="Glycosyl transferase family 1" evidence="2">
    <location>
        <begin position="205"/>
        <end position="357"/>
    </location>
</feature>
<feature type="domain" description="Glycosyltransferase subfamily 4-like N-terminal" evidence="3">
    <location>
        <begin position="17"/>
        <end position="184"/>
    </location>
</feature>
<protein>
    <submittedName>
        <fullName evidence="4">Glycosyltransferase family 1 protein</fullName>
    </submittedName>
</protein>
<dbReference type="InterPro" id="IPR028098">
    <property type="entry name" value="Glyco_trans_4-like_N"/>
</dbReference>
<feature type="transmembrane region" description="Helical" evidence="1">
    <location>
        <begin position="72"/>
        <end position="93"/>
    </location>
</feature>
<sequence>MKIQKVCFFLPSSNRDGAELCGLECLEALKALGMQCHVILPKKGPLVADLETRRISYQIIPYKVWIEPPIPVWKRLIFTLWNLFITYLTVFLVDRRRCDLVITNTVNIFVGALFAKLWGRPHIWYIHEFGYEDHGWRFHLGGKFSLWVMDHTSILCLACSQAVAHKYQGSIQPSKIHHLYFPIEVDPAYDLEAAPDKGPFPLTCAIVGRLQEGKRQEDAIRAIGHLRDQGINVQLWVVGGGDPAYAEFLKNLVAENNLGEQVTFFGQVDSAIPYMRKADVVLLCSRREVFARVVVEAMRVGKPVIGSRAGGTVEQITDGFNGFLYELGNYKELATKIKYLIDHPEMARQMGENARKWAQTTLTRERYQNDLARILFADRSLIT</sequence>
<proteinExistence type="predicted"/>
<comment type="caution">
    <text evidence="4">The sequence shown here is derived from an EMBL/GenBank/DDBJ whole genome shotgun (WGS) entry which is preliminary data.</text>
</comment>
<keyword evidence="1" id="KW-0812">Transmembrane</keyword>
<evidence type="ECO:0000313" key="4">
    <source>
        <dbReference type="EMBL" id="HGF34799.1"/>
    </source>
</evidence>
<dbReference type="EMBL" id="DTMF01000258">
    <property type="protein sequence ID" value="HGF34799.1"/>
    <property type="molecule type" value="Genomic_DNA"/>
</dbReference>
<dbReference type="AlphaFoldDB" id="A0A7C3V8I7"/>
<organism evidence="4">
    <name type="scientific">Desulfobacca acetoxidans</name>
    <dbReference type="NCBI Taxonomy" id="60893"/>
    <lineage>
        <taxon>Bacteria</taxon>
        <taxon>Pseudomonadati</taxon>
        <taxon>Thermodesulfobacteriota</taxon>
        <taxon>Desulfobaccia</taxon>
        <taxon>Desulfobaccales</taxon>
        <taxon>Desulfobaccaceae</taxon>
        <taxon>Desulfobacca</taxon>
    </lineage>
</organism>
<keyword evidence="1" id="KW-1133">Transmembrane helix</keyword>
<feature type="transmembrane region" description="Helical" evidence="1">
    <location>
        <begin position="100"/>
        <end position="119"/>
    </location>
</feature>
<keyword evidence="1" id="KW-0472">Membrane</keyword>
<gene>
    <name evidence="4" type="ORF">ENW96_10495</name>
</gene>
<dbReference type="InterPro" id="IPR001296">
    <property type="entry name" value="Glyco_trans_1"/>
</dbReference>
<reference evidence="4" key="1">
    <citation type="journal article" date="2020" name="mSystems">
        <title>Genome- and Community-Level Interaction Insights into Carbon Utilization and Element Cycling Functions of Hydrothermarchaeota in Hydrothermal Sediment.</title>
        <authorList>
            <person name="Zhou Z."/>
            <person name="Liu Y."/>
            <person name="Xu W."/>
            <person name="Pan J."/>
            <person name="Luo Z.H."/>
            <person name="Li M."/>
        </authorList>
    </citation>
    <scope>NUCLEOTIDE SEQUENCE [LARGE SCALE GENOMIC DNA]</scope>
    <source>
        <strain evidence="4">SpSt-897</strain>
    </source>
</reference>
<evidence type="ECO:0000259" key="2">
    <source>
        <dbReference type="Pfam" id="PF00534"/>
    </source>
</evidence>
<keyword evidence="4" id="KW-0808">Transferase</keyword>
<evidence type="ECO:0000256" key="1">
    <source>
        <dbReference type="SAM" id="Phobius"/>
    </source>
</evidence>
<dbReference type="PANTHER" id="PTHR12526">
    <property type="entry name" value="GLYCOSYLTRANSFERASE"/>
    <property type="match status" value="1"/>
</dbReference>
<dbReference type="Pfam" id="PF00534">
    <property type="entry name" value="Glycos_transf_1"/>
    <property type="match status" value="1"/>
</dbReference>
<dbReference type="SUPFAM" id="SSF53756">
    <property type="entry name" value="UDP-Glycosyltransferase/glycogen phosphorylase"/>
    <property type="match status" value="1"/>
</dbReference>
<dbReference type="Gene3D" id="3.40.50.2000">
    <property type="entry name" value="Glycogen Phosphorylase B"/>
    <property type="match status" value="2"/>
</dbReference>